<feature type="signal peptide" evidence="1">
    <location>
        <begin position="1"/>
        <end position="22"/>
    </location>
</feature>
<dbReference type="EMBL" id="UYSL01021898">
    <property type="protein sequence ID" value="VDL79406.1"/>
    <property type="molecule type" value="Genomic_DNA"/>
</dbReference>
<keyword evidence="1" id="KW-0732">Signal</keyword>
<dbReference type="AlphaFoldDB" id="A0A0N4YG87"/>
<organism evidence="4">
    <name type="scientific">Nippostrongylus brasiliensis</name>
    <name type="common">Rat hookworm</name>
    <dbReference type="NCBI Taxonomy" id="27835"/>
    <lineage>
        <taxon>Eukaryota</taxon>
        <taxon>Metazoa</taxon>
        <taxon>Ecdysozoa</taxon>
        <taxon>Nematoda</taxon>
        <taxon>Chromadorea</taxon>
        <taxon>Rhabditida</taxon>
        <taxon>Rhabditina</taxon>
        <taxon>Rhabditomorpha</taxon>
        <taxon>Strongyloidea</taxon>
        <taxon>Heligmosomidae</taxon>
        <taxon>Nippostrongylus</taxon>
    </lineage>
</organism>
<gene>
    <name evidence="2" type="ORF">NBR_LOCUS15812</name>
</gene>
<proteinExistence type="predicted"/>
<dbReference type="Proteomes" id="UP000271162">
    <property type="component" value="Unassembled WGS sequence"/>
</dbReference>
<evidence type="ECO:0000313" key="4">
    <source>
        <dbReference type="WBParaSite" id="NBR_0001581101-mRNA-1"/>
    </source>
</evidence>
<accession>A0A0N4YG87</accession>
<feature type="chain" id="PRO_5043125616" evidence="1">
    <location>
        <begin position="23"/>
        <end position="91"/>
    </location>
</feature>
<evidence type="ECO:0000313" key="2">
    <source>
        <dbReference type="EMBL" id="VDL79406.1"/>
    </source>
</evidence>
<name>A0A0N4YG87_NIPBR</name>
<dbReference type="WBParaSite" id="NBR_0001581101-mRNA-1">
    <property type="protein sequence ID" value="NBR_0001581101-mRNA-1"/>
    <property type="gene ID" value="NBR_0001581101"/>
</dbReference>
<evidence type="ECO:0000313" key="3">
    <source>
        <dbReference type="Proteomes" id="UP000271162"/>
    </source>
</evidence>
<evidence type="ECO:0000256" key="1">
    <source>
        <dbReference type="SAM" id="SignalP"/>
    </source>
</evidence>
<reference evidence="2 3" key="2">
    <citation type="submission" date="2018-11" db="EMBL/GenBank/DDBJ databases">
        <authorList>
            <consortium name="Pathogen Informatics"/>
        </authorList>
    </citation>
    <scope>NUCLEOTIDE SEQUENCE [LARGE SCALE GENOMIC DNA]</scope>
</reference>
<sequence length="91" mass="10426">MFRPLLLPRLLPLILLAGRTVALGGKSFFVSSPLDFANKNYALLTMCQPRGKIPLNVSLYLNPFQENQRIAFHRADIPLEVMQFKLTFHKQ</sequence>
<keyword evidence="3" id="KW-1185">Reference proteome</keyword>
<reference evidence="4" key="1">
    <citation type="submission" date="2017-02" db="UniProtKB">
        <authorList>
            <consortium name="WormBaseParasite"/>
        </authorList>
    </citation>
    <scope>IDENTIFICATION</scope>
</reference>
<protein>
    <submittedName>
        <fullName evidence="4">MSP domain-containing protein</fullName>
    </submittedName>
</protein>